<dbReference type="GO" id="GO:0046513">
    <property type="term" value="P:ceramide biosynthetic process"/>
    <property type="evidence" value="ECO:0007669"/>
    <property type="project" value="TreeGrafter"/>
</dbReference>
<proteinExistence type="predicted"/>
<dbReference type="GO" id="GO:0071944">
    <property type="term" value="C:cell periphery"/>
    <property type="evidence" value="ECO:0007669"/>
    <property type="project" value="TreeGrafter"/>
</dbReference>
<dbReference type="PANTHER" id="PTHR12393">
    <property type="entry name" value="SPHINGOMYELIN PHOSPHODIESTERASE RELATED"/>
    <property type="match status" value="1"/>
</dbReference>
<accession>A0A835WFQ3</accession>
<evidence type="ECO:0000313" key="1">
    <source>
        <dbReference type="EMBL" id="KAG2446714.1"/>
    </source>
</evidence>
<keyword evidence="2" id="KW-1185">Reference proteome</keyword>
<dbReference type="Proteomes" id="UP000613740">
    <property type="component" value="Unassembled WGS sequence"/>
</dbReference>
<name>A0A835WFQ3_9CHLO</name>
<organism evidence="1 2">
    <name type="scientific">Chlamydomonas schloesseri</name>
    <dbReference type="NCBI Taxonomy" id="2026947"/>
    <lineage>
        <taxon>Eukaryota</taxon>
        <taxon>Viridiplantae</taxon>
        <taxon>Chlorophyta</taxon>
        <taxon>core chlorophytes</taxon>
        <taxon>Chlorophyceae</taxon>
        <taxon>CS clade</taxon>
        <taxon>Chlamydomonadales</taxon>
        <taxon>Chlamydomonadaceae</taxon>
        <taxon>Chlamydomonas</taxon>
    </lineage>
</organism>
<dbReference type="Gene3D" id="1.25.40.20">
    <property type="entry name" value="Ankyrin repeat-containing domain"/>
    <property type="match status" value="1"/>
</dbReference>
<protein>
    <submittedName>
        <fullName evidence="1">Uncharacterized protein</fullName>
    </submittedName>
</protein>
<dbReference type="GO" id="GO:0005783">
    <property type="term" value="C:endoplasmic reticulum"/>
    <property type="evidence" value="ECO:0007669"/>
    <property type="project" value="TreeGrafter"/>
</dbReference>
<comment type="caution">
    <text evidence="1">The sequence shown here is derived from an EMBL/GenBank/DDBJ whole genome shotgun (WGS) entry which is preliminary data.</text>
</comment>
<dbReference type="SUPFAM" id="SSF48403">
    <property type="entry name" value="Ankyrin repeat"/>
    <property type="match status" value="1"/>
</dbReference>
<dbReference type="GO" id="GO:0016020">
    <property type="term" value="C:membrane"/>
    <property type="evidence" value="ECO:0007669"/>
    <property type="project" value="TreeGrafter"/>
</dbReference>
<evidence type="ECO:0000313" key="2">
    <source>
        <dbReference type="Proteomes" id="UP000613740"/>
    </source>
</evidence>
<dbReference type="PANTHER" id="PTHR12393:SF6">
    <property type="entry name" value="SPHINGOMYELIN PHOSPHODIESTERASE 2"/>
    <property type="match status" value="1"/>
</dbReference>
<dbReference type="InterPro" id="IPR036770">
    <property type="entry name" value="Ankyrin_rpt-contain_sf"/>
</dbReference>
<gene>
    <name evidence="1" type="ORF">HYH02_008279</name>
</gene>
<reference evidence="1" key="1">
    <citation type="journal article" date="2020" name="bioRxiv">
        <title>Comparative genomics of Chlamydomonas.</title>
        <authorList>
            <person name="Craig R.J."/>
            <person name="Hasan A.R."/>
            <person name="Ness R.W."/>
            <person name="Keightley P.D."/>
        </authorList>
    </citation>
    <scope>NUCLEOTIDE SEQUENCE</scope>
    <source>
        <strain evidence="1">CCAP 11/173</strain>
    </source>
</reference>
<sequence length="800" mass="83857">MSVFQASGSGANFLDALPPLILERIAVFLLADTCSSNDVASSLRLASKTLWRALQREEHRIIHLARPFHPAVFAALCTAPSGQAALTGMSLERRQQLLALVAGSGNVQNLQVAIAGAGCLPDDKAATAAAAGGHMGTCRWLLAQPGLLQPAAMQAMMRAAAEHGHEALLRWLADPAGGGGGAAHLVDTGVLAAAVRGGHARLADQLIAELRTMPKQRSVMRGHEQPLPADPAEAAAAAQQAVRERSRHARLMATARYRPAAELEALWAAEMAGAQPVHLRREVLNAAAGSRLPDWQDKVAFLERQGFEREVWSLQAALAEGVAEGDDEAAAARLAWLRARGGYMDHHGGPAAGQLAAPPPLDVWEQQPAEDQDQAAVDGAGGDGHRLEYEYDVLCGAAVLGGHAALLRSLLAEAATVGVDPLRPLLEAAATLAQLEWQMGADEAHGDPRHWVAWKMDPETGEPRQVEEVMEAERQEHQRTMAEKELEGQDPREAWDEGDWYNGDGQFEVDRFVQVGLLDFFFCSVDSAARKGYLGVLQVIHDAQPAWSGLPFALRAAAAAGHLHVLQWGLGTEQCAALGHGWGWRLLAAAACSGNVPLMSLLRERGCYWDAMTFVAALKSGNAEAVMWLQQHGCPLPRSDMPCWRAAIANCDVCTLRLLQHRLGRACRGLLPPQAPAPPTQRLPRTAGAGRLTPAQEWLQHQPPLVRQLAEAWYRRVAGGGAAGSAAGSAGGGAGGGADGLGARAGSAAGAGVGTRQAAAVAAVDVEAGGAVAMEVAAGGPGGGAAAADVQLMGLLVGGV</sequence>
<dbReference type="OrthoDB" id="542667at2759"/>
<dbReference type="GO" id="GO:0004620">
    <property type="term" value="F:phospholipase activity"/>
    <property type="evidence" value="ECO:0007669"/>
    <property type="project" value="TreeGrafter"/>
</dbReference>
<dbReference type="GO" id="GO:0030149">
    <property type="term" value="P:sphingolipid catabolic process"/>
    <property type="evidence" value="ECO:0007669"/>
    <property type="project" value="TreeGrafter"/>
</dbReference>
<dbReference type="AlphaFoldDB" id="A0A835WFQ3"/>
<dbReference type="EMBL" id="JAEHOD010000025">
    <property type="protein sequence ID" value="KAG2446714.1"/>
    <property type="molecule type" value="Genomic_DNA"/>
</dbReference>